<sequence length="763" mass="82000">MRKWALGIMAACLAAGMAGTDFRLAARAAFGAPGPAADALQPKGPVGKGYFRGLVAADLDGDGKRELISSDLASGQVLIWRPRPDPGWTEPIALGTGAEVRSIAVADLDGDSLPEIIVALRGQEKDGIEIWKNMGGLRFQRTAGPGQGEVFSDVAVADFNYDGRPDIIASKEEAGAQGGLRVWLNLGTDKWQEAAAPPAEGPFHSLAVVDLNQDGILDVAAAGTGPSGGLRAWLGRDKHLNWGRPNQLSQGDFWGVTVADLNGDGLPDLLAAGRNTGIQVWQGLGKGTFNQMASPTPEGSFFRVVPVDRDSDGRADLVASTMDGKGLRYWRQDQALGWVAHRLLAESGIFHHLLVADLDGDGRLDLGAATHGEGVAVWPGFGKPLPGQVPGEKTAKHDLPLPPGARMPDLRTGRPAPPRQPKQPARIEGAFPEKRVPGEYLIGSGDVLTVSVWRGVISQKEQVQVSERGVVSIGLIDDVQAAGLTVKEVTDLLKEKLRKFIKNPRVDVVVSRFGSKIVRVMGAVARPQTYNVSATVTLLDAILLAGGHLPTTPERPGGDLTHVSLRRGGRTRTVNILRYISGTTGETDNPELLDGDLVFVPESSSELVEQKRVYVFGEIRSPGVHPLTFNMRVLDAIARAGGFNEFAQQDEVRIIRGDAERPEVIHADIKAMLRRGDRRGDHLLKPNDVVFAPRTIIGDLNEFARHMSPILDFLFYPSRFRESYSINSNLLKFDLGGPSRTTAERGGEGTFTPGTRTVTLIGQ</sequence>
<dbReference type="InterPro" id="IPR054765">
    <property type="entry name" value="SLBB_dom"/>
</dbReference>
<feature type="domain" description="Polysaccharide export protein N-terminal" evidence="17">
    <location>
        <begin position="436"/>
        <end position="510"/>
    </location>
</feature>
<dbReference type="EMBL" id="JACPUR010000016">
    <property type="protein sequence ID" value="MBI3127180.1"/>
    <property type="molecule type" value="Genomic_DNA"/>
</dbReference>
<keyword evidence="13" id="KW-0998">Cell outer membrane</keyword>
<evidence type="ECO:0000256" key="10">
    <source>
        <dbReference type="ARBA" id="ARBA00023114"/>
    </source>
</evidence>
<dbReference type="Pfam" id="PF02563">
    <property type="entry name" value="Poly_export"/>
    <property type="match status" value="1"/>
</dbReference>
<dbReference type="InterPro" id="IPR028994">
    <property type="entry name" value="Integrin_alpha_N"/>
</dbReference>
<keyword evidence="10" id="KW-0626">Porin</keyword>
<evidence type="ECO:0000256" key="8">
    <source>
        <dbReference type="ARBA" id="ARBA00023047"/>
    </source>
</evidence>
<evidence type="ECO:0000256" key="12">
    <source>
        <dbReference type="ARBA" id="ARBA00023139"/>
    </source>
</evidence>
<dbReference type="PANTHER" id="PTHR33619:SF3">
    <property type="entry name" value="POLYSACCHARIDE EXPORT PROTEIN GFCE-RELATED"/>
    <property type="match status" value="1"/>
</dbReference>
<comment type="similarity">
    <text evidence="2">Belongs to the BexD/CtrA/VexA family.</text>
</comment>
<accession>A0A932MM25</accession>
<keyword evidence="11" id="KW-0472">Membrane</keyword>
<evidence type="ECO:0000256" key="14">
    <source>
        <dbReference type="ARBA" id="ARBA00023288"/>
    </source>
</evidence>
<evidence type="ECO:0000256" key="2">
    <source>
        <dbReference type="ARBA" id="ARBA00009450"/>
    </source>
</evidence>
<evidence type="ECO:0000256" key="7">
    <source>
        <dbReference type="ARBA" id="ARBA00022729"/>
    </source>
</evidence>
<dbReference type="Gene3D" id="3.10.560.10">
    <property type="entry name" value="Outer membrane lipoprotein wza domain like"/>
    <property type="match status" value="2"/>
</dbReference>
<keyword evidence="9" id="KW-0406">Ion transport</keyword>
<evidence type="ECO:0000256" key="15">
    <source>
        <dbReference type="SAM" id="MobiDB-lite"/>
    </source>
</evidence>
<feature type="region of interest" description="Disordered" evidence="15">
    <location>
        <begin position="385"/>
        <end position="426"/>
    </location>
</feature>
<keyword evidence="3" id="KW-0813">Transport</keyword>
<dbReference type="PANTHER" id="PTHR33619">
    <property type="entry name" value="POLYSACCHARIDE EXPORT PROTEIN GFCE-RELATED"/>
    <property type="match status" value="1"/>
</dbReference>
<dbReference type="GO" id="GO:0006811">
    <property type="term" value="P:monoatomic ion transport"/>
    <property type="evidence" value="ECO:0007669"/>
    <property type="project" value="UniProtKB-KW"/>
</dbReference>
<reference evidence="19" key="1">
    <citation type="submission" date="2020-07" db="EMBL/GenBank/DDBJ databases">
        <title>Huge and variable diversity of episymbiotic CPR bacteria and DPANN archaea in groundwater ecosystems.</title>
        <authorList>
            <person name="He C.Y."/>
            <person name="Keren R."/>
            <person name="Whittaker M."/>
            <person name="Farag I.F."/>
            <person name="Doudna J."/>
            <person name="Cate J.H.D."/>
            <person name="Banfield J.F."/>
        </authorList>
    </citation>
    <scope>NUCLEOTIDE SEQUENCE</scope>
    <source>
        <strain evidence="19">NC_groundwater_763_Ag_S-0.2um_68_21</strain>
    </source>
</reference>
<evidence type="ECO:0000256" key="4">
    <source>
        <dbReference type="ARBA" id="ARBA00022452"/>
    </source>
</evidence>
<proteinExistence type="inferred from homology"/>
<gene>
    <name evidence="19" type="ORF">HYZ11_06220</name>
</gene>
<keyword evidence="4" id="KW-1134">Transmembrane beta strand</keyword>
<dbReference type="GO" id="GO:0046930">
    <property type="term" value="C:pore complex"/>
    <property type="evidence" value="ECO:0007669"/>
    <property type="project" value="UniProtKB-KW"/>
</dbReference>
<evidence type="ECO:0000259" key="17">
    <source>
        <dbReference type="Pfam" id="PF02563"/>
    </source>
</evidence>
<evidence type="ECO:0000256" key="1">
    <source>
        <dbReference type="ARBA" id="ARBA00004571"/>
    </source>
</evidence>
<dbReference type="Gene3D" id="2.130.10.130">
    <property type="entry name" value="Integrin alpha, N-terminal"/>
    <property type="match status" value="1"/>
</dbReference>
<dbReference type="Proteomes" id="UP000782312">
    <property type="component" value="Unassembled WGS sequence"/>
</dbReference>
<evidence type="ECO:0000256" key="11">
    <source>
        <dbReference type="ARBA" id="ARBA00023136"/>
    </source>
</evidence>
<comment type="subcellular location">
    <subcellularLocation>
        <location evidence="1">Cell outer membrane</location>
        <topology evidence="1">Multi-pass membrane protein</topology>
    </subcellularLocation>
</comment>
<name>A0A932MM25_UNCTE</name>
<feature type="chain" id="PRO_5038024822" evidence="16">
    <location>
        <begin position="26"/>
        <end position="763"/>
    </location>
</feature>
<dbReference type="GO" id="GO:0009279">
    <property type="term" value="C:cell outer membrane"/>
    <property type="evidence" value="ECO:0007669"/>
    <property type="project" value="UniProtKB-SubCell"/>
</dbReference>
<organism evidence="19 20">
    <name type="scientific">Tectimicrobiota bacterium</name>
    <dbReference type="NCBI Taxonomy" id="2528274"/>
    <lineage>
        <taxon>Bacteria</taxon>
        <taxon>Pseudomonadati</taxon>
        <taxon>Nitrospinota/Tectimicrobiota group</taxon>
        <taxon>Candidatus Tectimicrobiota</taxon>
    </lineage>
</organism>
<keyword evidence="14" id="KW-0449">Lipoprotein</keyword>
<evidence type="ECO:0000256" key="13">
    <source>
        <dbReference type="ARBA" id="ARBA00023237"/>
    </source>
</evidence>
<evidence type="ECO:0000259" key="18">
    <source>
        <dbReference type="Pfam" id="PF22461"/>
    </source>
</evidence>
<dbReference type="GO" id="GO:0015288">
    <property type="term" value="F:porin activity"/>
    <property type="evidence" value="ECO:0007669"/>
    <property type="project" value="UniProtKB-KW"/>
</dbReference>
<dbReference type="Pfam" id="PF22461">
    <property type="entry name" value="SLBB_2"/>
    <property type="match status" value="2"/>
</dbReference>
<feature type="domain" description="SLBB" evidence="18">
    <location>
        <begin position="516"/>
        <end position="600"/>
    </location>
</feature>
<dbReference type="Pfam" id="PF13517">
    <property type="entry name" value="FG-GAP_3"/>
    <property type="match status" value="2"/>
</dbReference>
<evidence type="ECO:0000313" key="19">
    <source>
        <dbReference type="EMBL" id="MBI3127180.1"/>
    </source>
</evidence>
<keyword evidence="12" id="KW-0564">Palmitate</keyword>
<evidence type="ECO:0000256" key="3">
    <source>
        <dbReference type="ARBA" id="ARBA00022448"/>
    </source>
</evidence>
<keyword evidence="6" id="KW-0812">Transmembrane</keyword>
<dbReference type="GO" id="GO:0015159">
    <property type="term" value="F:polysaccharide transmembrane transporter activity"/>
    <property type="evidence" value="ECO:0007669"/>
    <property type="project" value="InterPro"/>
</dbReference>
<comment type="caution">
    <text evidence="19">The sequence shown here is derived from an EMBL/GenBank/DDBJ whole genome shotgun (WGS) entry which is preliminary data.</text>
</comment>
<keyword evidence="5" id="KW-0762">Sugar transport</keyword>
<feature type="domain" description="SLBB" evidence="18">
    <location>
        <begin position="611"/>
        <end position="691"/>
    </location>
</feature>
<dbReference type="InterPro" id="IPR049712">
    <property type="entry name" value="Poly_export"/>
</dbReference>
<feature type="signal peptide" evidence="16">
    <location>
        <begin position="1"/>
        <end position="25"/>
    </location>
</feature>
<keyword evidence="7 16" id="KW-0732">Signal</keyword>
<evidence type="ECO:0000256" key="9">
    <source>
        <dbReference type="ARBA" id="ARBA00023065"/>
    </source>
</evidence>
<evidence type="ECO:0000256" key="6">
    <source>
        <dbReference type="ARBA" id="ARBA00022692"/>
    </source>
</evidence>
<evidence type="ECO:0000256" key="5">
    <source>
        <dbReference type="ARBA" id="ARBA00022597"/>
    </source>
</evidence>
<evidence type="ECO:0000256" key="16">
    <source>
        <dbReference type="SAM" id="SignalP"/>
    </source>
</evidence>
<dbReference type="AlphaFoldDB" id="A0A932MM25"/>
<evidence type="ECO:0000313" key="20">
    <source>
        <dbReference type="Proteomes" id="UP000782312"/>
    </source>
</evidence>
<dbReference type="InterPro" id="IPR013517">
    <property type="entry name" value="FG-GAP"/>
</dbReference>
<dbReference type="SUPFAM" id="SSF69318">
    <property type="entry name" value="Integrin alpha N-terminal domain"/>
    <property type="match status" value="1"/>
</dbReference>
<dbReference type="InterPro" id="IPR003715">
    <property type="entry name" value="Poly_export_N"/>
</dbReference>
<protein>
    <submittedName>
        <fullName evidence="19">VCBS repeat-containing protein</fullName>
    </submittedName>
</protein>
<keyword evidence="8" id="KW-0625">Polysaccharide transport</keyword>